<protein>
    <submittedName>
        <fullName evidence="1">Uncharacterized protein</fullName>
    </submittedName>
</protein>
<sequence length="228" mass="25101">MSTHLSSIPIKLSGSGQHFRFVGVPLMGSIVRFPTAFCNISGSNYDWFLVRNFLQKMISSSEYAQKKKKRDVAEPLFSFLQTHGDLLARMQMEGRFRGNHQNWDLIALTEICSSALTDVIHAVINGTDGCLFCFGHAGLGKTYTMLGTAEAGHTLGAIPCAIAWLFRGISEQRQKTGARFSVRVSCVELIAGQQQLKDLLATQTNGTYIVISLIISSPSILPMPNRDE</sequence>
<dbReference type="Proteomes" id="UP001239111">
    <property type="component" value="Chromosome 2"/>
</dbReference>
<name>A0ACC2P018_9HYME</name>
<organism evidence="1 2">
    <name type="scientific">Eretmocerus hayati</name>
    <dbReference type="NCBI Taxonomy" id="131215"/>
    <lineage>
        <taxon>Eukaryota</taxon>
        <taxon>Metazoa</taxon>
        <taxon>Ecdysozoa</taxon>
        <taxon>Arthropoda</taxon>
        <taxon>Hexapoda</taxon>
        <taxon>Insecta</taxon>
        <taxon>Pterygota</taxon>
        <taxon>Neoptera</taxon>
        <taxon>Endopterygota</taxon>
        <taxon>Hymenoptera</taxon>
        <taxon>Apocrita</taxon>
        <taxon>Proctotrupomorpha</taxon>
        <taxon>Chalcidoidea</taxon>
        <taxon>Aphelinidae</taxon>
        <taxon>Aphelininae</taxon>
        <taxon>Eretmocerus</taxon>
    </lineage>
</organism>
<comment type="caution">
    <text evidence="1">The sequence shown here is derived from an EMBL/GenBank/DDBJ whole genome shotgun (WGS) entry which is preliminary data.</text>
</comment>
<keyword evidence="2" id="KW-1185">Reference proteome</keyword>
<proteinExistence type="predicted"/>
<dbReference type="EMBL" id="CM056742">
    <property type="protein sequence ID" value="KAJ8676732.1"/>
    <property type="molecule type" value="Genomic_DNA"/>
</dbReference>
<reference evidence="1" key="1">
    <citation type="submission" date="2023-04" db="EMBL/GenBank/DDBJ databases">
        <title>A chromosome-level genome assembly of the parasitoid wasp Eretmocerus hayati.</title>
        <authorList>
            <person name="Zhong Y."/>
            <person name="Liu S."/>
            <person name="Liu Y."/>
        </authorList>
    </citation>
    <scope>NUCLEOTIDE SEQUENCE</scope>
    <source>
        <strain evidence="1">ZJU_SS_LIU_2023</strain>
    </source>
</reference>
<evidence type="ECO:0000313" key="2">
    <source>
        <dbReference type="Proteomes" id="UP001239111"/>
    </source>
</evidence>
<evidence type="ECO:0000313" key="1">
    <source>
        <dbReference type="EMBL" id="KAJ8676732.1"/>
    </source>
</evidence>
<accession>A0ACC2P018</accession>
<gene>
    <name evidence="1" type="ORF">QAD02_012519</name>
</gene>